<reference evidence="11" key="1">
    <citation type="submission" date="2020-10" db="EMBL/GenBank/DDBJ databases">
        <title>An improved Amphimedon queenslandica hologenome assembly reveals how three proteobacterial symbionts can extend the metabolic phenotypic of their marine sponge host.</title>
        <authorList>
            <person name="Degnan B."/>
            <person name="Degnan S."/>
            <person name="Xiang X."/>
        </authorList>
    </citation>
    <scope>NUCLEOTIDE SEQUENCE</scope>
    <source>
        <strain evidence="11">AqS2</strain>
    </source>
</reference>
<dbReference type="GO" id="GO:0006412">
    <property type="term" value="P:translation"/>
    <property type="evidence" value="ECO:0007669"/>
    <property type="project" value="UniProtKB-UniRule"/>
</dbReference>
<dbReference type="GO" id="GO:0019843">
    <property type="term" value="F:rRNA binding"/>
    <property type="evidence" value="ECO:0007669"/>
    <property type="project" value="UniProtKB-UniRule"/>
</dbReference>
<dbReference type="PROSITE" id="PS00585">
    <property type="entry name" value="RIBOSOMAL_S5"/>
    <property type="match status" value="1"/>
</dbReference>
<organism evidence="11 12">
    <name type="scientific">Candidatus Amphirhobacter heronislandensis</name>
    <dbReference type="NCBI Taxonomy" id="1732024"/>
    <lineage>
        <taxon>Bacteria</taxon>
        <taxon>Pseudomonadati</taxon>
        <taxon>Pseudomonadota</taxon>
        <taxon>Gammaproteobacteria</taxon>
        <taxon>Candidatus Tethybacterales</taxon>
        <taxon>Candidatus Tethybacteraceae</taxon>
        <taxon>Candidatus Amphirhobacter</taxon>
    </lineage>
</organism>
<accession>A0A930UDJ2</accession>
<dbReference type="SUPFAM" id="SSF54211">
    <property type="entry name" value="Ribosomal protein S5 domain 2-like"/>
    <property type="match status" value="1"/>
</dbReference>
<dbReference type="GO" id="GO:0003735">
    <property type="term" value="F:structural constituent of ribosome"/>
    <property type="evidence" value="ECO:0007669"/>
    <property type="project" value="UniProtKB-UniRule"/>
</dbReference>
<feature type="domain" description="S5 DRBM" evidence="10">
    <location>
        <begin position="22"/>
        <end position="85"/>
    </location>
</feature>
<evidence type="ECO:0000256" key="4">
    <source>
        <dbReference type="ARBA" id="ARBA00022884"/>
    </source>
</evidence>
<dbReference type="SUPFAM" id="SSF54768">
    <property type="entry name" value="dsRNA-binding domain-like"/>
    <property type="match status" value="1"/>
</dbReference>
<dbReference type="EMBL" id="JADHEI010000044">
    <property type="protein sequence ID" value="MBF2735583.1"/>
    <property type="molecule type" value="Genomic_DNA"/>
</dbReference>
<protein>
    <recommendedName>
        <fullName evidence="7 8">Small ribosomal subunit protein uS5</fullName>
    </recommendedName>
</protein>
<evidence type="ECO:0000313" key="12">
    <source>
        <dbReference type="Proteomes" id="UP000604381"/>
    </source>
</evidence>
<dbReference type="GO" id="GO:0005737">
    <property type="term" value="C:cytoplasm"/>
    <property type="evidence" value="ECO:0007669"/>
    <property type="project" value="UniProtKB-ARBA"/>
</dbReference>
<dbReference type="InterPro" id="IPR013810">
    <property type="entry name" value="Ribosomal_uS5_N"/>
</dbReference>
<gene>
    <name evidence="8 11" type="primary">rpsE</name>
    <name evidence="11" type="ORF">ISN26_05850</name>
</gene>
<dbReference type="NCBIfam" id="TIGR01021">
    <property type="entry name" value="rpsE_bact"/>
    <property type="match status" value="1"/>
</dbReference>
<evidence type="ECO:0000256" key="6">
    <source>
        <dbReference type="ARBA" id="ARBA00023274"/>
    </source>
</evidence>
<dbReference type="AlphaFoldDB" id="A0A930UDJ2"/>
<comment type="function">
    <text evidence="8">With S4 and S12 plays an important role in translational accuracy.</text>
</comment>
<evidence type="ECO:0000256" key="5">
    <source>
        <dbReference type="ARBA" id="ARBA00022980"/>
    </source>
</evidence>
<comment type="domain">
    <text evidence="8">The N-terminal domain interacts with the head of the 30S subunit; the C-terminal domain interacts with the body and contacts protein S4. The interaction surface between S4 and S5 is involved in control of translational fidelity.</text>
</comment>
<dbReference type="FunFam" id="3.30.230.10:FF:000002">
    <property type="entry name" value="30S ribosomal protein S5"/>
    <property type="match status" value="1"/>
</dbReference>
<dbReference type="InterPro" id="IPR005324">
    <property type="entry name" value="Ribosomal_uS5_C"/>
</dbReference>
<sequence>MAAPAGNRGGGGKDAATEQPEFKEATLAVRRVNKVVKGGRILSFSVYVIVGNEDGRVGFGKGKARDVPEALKKATEAAKRAMITVKLHNGTIYHPVYGKHGATTVYLQPASQGTGRIAGGYMRMVLELVGIKNVLAKIIGSNNHNNVVRATMDALQKIRSPEEIAARRGKKLDEILANHHSVS</sequence>
<proteinExistence type="inferred from homology"/>
<dbReference type="Gene3D" id="3.30.160.20">
    <property type="match status" value="1"/>
</dbReference>
<dbReference type="HAMAP" id="MF_01307_B">
    <property type="entry name" value="Ribosomal_uS5_B"/>
    <property type="match status" value="1"/>
</dbReference>
<dbReference type="GO" id="GO:0015935">
    <property type="term" value="C:small ribosomal subunit"/>
    <property type="evidence" value="ECO:0007669"/>
    <property type="project" value="InterPro"/>
</dbReference>
<dbReference type="Pfam" id="PF00333">
    <property type="entry name" value="Ribosomal_S5"/>
    <property type="match status" value="1"/>
</dbReference>
<evidence type="ECO:0000256" key="2">
    <source>
        <dbReference type="ARBA" id="ARBA00008945"/>
    </source>
</evidence>
<keyword evidence="6 8" id="KW-0687">Ribonucleoprotein</keyword>
<dbReference type="Proteomes" id="UP000604381">
    <property type="component" value="Unassembled WGS sequence"/>
</dbReference>
<keyword evidence="12" id="KW-1185">Reference proteome</keyword>
<evidence type="ECO:0000256" key="7">
    <source>
        <dbReference type="ARBA" id="ARBA00035255"/>
    </source>
</evidence>
<evidence type="ECO:0000259" key="10">
    <source>
        <dbReference type="PROSITE" id="PS50881"/>
    </source>
</evidence>
<dbReference type="PROSITE" id="PS50881">
    <property type="entry name" value="S5_DSRBD"/>
    <property type="match status" value="1"/>
</dbReference>
<keyword evidence="4 8" id="KW-0694">RNA-binding</keyword>
<keyword evidence="5 8" id="KW-0689">Ribosomal protein</keyword>
<evidence type="ECO:0000313" key="11">
    <source>
        <dbReference type="EMBL" id="MBF2735583.1"/>
    </source>
</evidence>
<name>A0A930UDJ2_9GAMM</name>
<comment type="caution">
    <text evidence="11">The sequence shown here is derived from an EMBL/GenBank/DDBJ whole genome shotgun (WGS) entry which is preliminary data.</text>
</comment>
<dbReference type="InterPro" id="IPR000851">
    <property type="entry name" value="Ribosomal_uS5"/>
</dbReference>
<comment type="function">
    <text evidence="1 8">Located at the back of the 30S subunit body where it stabilizes the conformation of the head with respect to the body.</text>
</comment>
<dbReference type="InterPro" id="IPR005712">
    <property type="entry name" value="Ribosomal_uS5_bac-type"/>
</dbReference>
<dbReference type="PANTHER" id="PTHR48277:SF1">
    <property type="entry name" value="MITOCHONDRIAL RIBOSOMAL PROTEIN S5"/>
    <property type="match status" value="1"/>
</dbReference>
<dbReference type="Gene3D" id="3.30.230.10">
    <property type="match status" value="1"/>
</dbReference>
<keyword evidence="3 8" id="KW-0699">rRNA-binding</keyword>
<dbReference type="InterPro" id="IPR020568">
    <property type="entry name" value="Ribosomal_Su5_D2-typ_SF"/>
</dbReference>
<dbReference type="InterPro" id="IPR014721">
    <property type="entry name" value="Ribsml_uS5_D2-typ_fold_subgr"/>
</dbReference>
<dbReference type="Pfam" id="PF03719">
    <property type="entry name" value="Ribosomal_S5_C"/>
    <property type="match status" value="1"/>
</dbReference>
<dbReference type="InterPro" id="IPR018192">
    <property type="entry name" value="Ribosomal_uS5_N_CS"/>
</dbReference>
<dbReference type="PANTHER" id="PTHR48277">
    <property type="entry name" value="MITOCHONDRIAL RIBOSOMAL PROTEIN S5"/>
    <property type="match status" value="1"/>
</dbReference>
<comment type="subunit">
    <text evidence="8">Part of the 30S ribosomal subunit. Contacts proteins S4 and S8.</text>
</comment>
<evidence type="ECO:0000256" key="1">
    <source>
        <dbReference type="ARBA" id="ARBA00003093"/>
    </source>
</evidence>
<evidence type="ECO:0000256" key="9">
    <source>
        <dbReference type="RuleBase" id="RU003823"/>
    </source>
</evidence>
<comment type="similarity">
    <text evidence="2 8 9">Belongs to the universal ribosomal protein uS5 family.</text>
</comment>
<evidence type="ECO:0000256" key="8">
    <source>
        <dbReference type="HAMAP-Rule" id="MF_01307"/>
    </source>
</evidence>
<evidence type="ECO:0000256" key="3">
    <source>
        <dbReference type="ARBA" id="ARBA00022730"/>
    </source>
</evidence>